<comment type="caution">
    <text evidence="1">The sequence shown here is derived from an EMBL/GenBank/DDBJ whole genome shotgun (WGS) entry which is preliminary data.</text>
</comment>
<name>A0A8T0UKP0_PANVG</name>
<sequence>MKRKLARRYQIYGVLVAAKSQRPIDILYCIDGSGYSDWKIANGFLIDGSRIFHQITNDDRQRDAGPNNRSRSCSSRLAGIISHMMKPSGVCTWPISKIYCIGGGIYITYTEAPASGSLFYYRLMRRSQEATDTVGFIRSGFCKK</sequence>
<accession>A0A8T0UKP0</accession>
<proteinExistence type="predicted"/>
<dbReference type="EMBL" id="CM029042">
    <property type="protein sequence ID" value="KAG2621414.1"/>
    <property type="molecule type" value="Genomic_DNA"/>
</dbReference>
<evidence type="ECO:0000313" key="2">
    <source>
        <dbReference type="Proteomes" id="UP000823388"/>
    </source>
</evidence>
<organism evidence="1 2">
    <name type="scientific">Panicum virgatum</name>
    <name type="common">Blackwell switchgrass</name>
    <dbReference type="NCBI Taxonomy" id="38727"/>
    <lineage>
        <taxon>Eukaryota</taxon>
        <taxon>Viridiplantae</taxon>
        <taxon>Streptophyta</taxon>
        <taxon>Embryophyta</taxon>
        <taxon>Tracheophyta</taxon>
        <taxon>Spermatophyta</taxon>
        <taxon>Magnoliopsida</taxon>
        <taxon>Liliopsida</taxon>
        <taxon>Poales</taxon>
        <taxon>Poaceae</taxon>
        <taxon>PACMAD clade</taxon>
        <taxon>Panicoideae</taxon>
        <taxon>Panicodae</taxon>
        <taxon>Paniceae</taxon>
        <taxon>Panicinae</taxon>
        <taxon>Panicum</taxon>
        <taxon>Panicum sect. Hiantes</taxon>
    </lineage>
</organism>
<gene>
    <name evidence="1" type="ORF">PVAP13_3NG307778</name>
</gene>
<reference evidence="1" key="1">
    <citation type="submission" date="2020-05" db="EMBL/GenBank/DDBJ databases">
        <title>WGS assembly of Panicum virgatum.</title>
        <authorList>
            <person name="Lovell J.T."/>
            <person name="Jenkins J."/>
            <person name="Shu S."/>
            <person name="Juenger T.E."/>
            <person name="Schmutz J."/>
        </authorList>
    </citation>
    <scope>NUCLEOTIDE SEQUENCE</scope>
    <source>
        <strain evidence="1">AP13</strain>
    </source>
</reference>
<keyword evidence="2" id="KW-1185">Reference proteome</keyword>
<dbReference type="AlphaFoldDB" id="A0A8T0UKP0"/>
<evidence type="ECO:0000313" key="1">
    <source>
        <dbReference type="EMBL" id="KAG2621414.1"/>
    </source>
</evidence>
<protein>
    <submittedName>
        <fullName evidence="1">Uncharacterized protein</fullName>
    </submittedName>
</protein>
<dbReference type="Proteomes" id="UP000823388">
    <property type="component" value="Chromosome 3N"/>
</dbReference>